<dbReference type="PROSITE" id="PS00640">
    <property type="entry name" value="THIOL_PROTEASE_ASN"/>
    <property type="match status" value="1"/>
</dbReference>
<keyword evidence="10" id="KW-1185">Reference proteome</keyword>
<dbReference type="PRINTS" id="PR00705">
    <property type="entry name" value="PAPAIN"/>
</dbReference>
<dbReference type="PANTHER" id="PTHR12411">
    <property type="entry name" value="CYSTEINE PROTEASE FAMILY C1-RELATED"/>
    <property type="match status" value="1"/>
</dbReference>
<keyword evidence="6" id="KW-1015">Disulfide bond</keyword>
<reference evidence="9 10" key="1">
    <citation type="submission" date="2022-12" db="EMBL/GenBank/DDBJ databases">
        <title>Chromosome-level genome of Tegillarca granosa.</title>
        <authorList>
            <person name="Kim J."/>
        </authorList>
    </citation>
    <scope>NUCLEOTIDE SEQUENCE [LARGE SCALE GENOMIC DNA]</scope>
    <source>
        <strain evidence="9">Teg-2019</strain>
        <tissue evidence="9">Adductor muscle</tissue>
    </source>
</reference>
<name>A0ABQ9EP07_TEGGR</name>
<evidence type="ECO:0000259" key="8">
    <source>
        <dbReference type="SMART" id="SM00848"/>
    </source>
</evidence>
<evidence type="ECO:0000256" key="2">
    <source>
        <dbReference type="ARBA" id="ARBA00022670"/>
    </source>
</evidence>
<protein>
    <submittedName>
        <fullName evidence="9">Uncharacterized protein</fullName>
    </submittedName>
</protein>
<organism evidence="9 10">
    <name type="scientific">Tegillarca granosa</name>
    <name type="common">Malaysian cockle</name>
    <name type="synonym">Anadara granosa</name>
    <dbReference type="NCBI Taxonomy" id="220873"/>
    <lineage>
        <taxon>Eukaryota</taxon>
        <taxon>Metazoa</taxon>
        <taxon>Spiralia</taxon>
        <taxon>Lophotrochozoa</taxon>
        <taxon>Mollusca</taxon>
        <taxon>Bivalvia</taxon>
        <taxon>Autobranchia</taxon>
        <taxon>Pteriomorphia</taxon>
        <taxon>Arcoida</taxon>
        <taxon>Arcoidea</taxon>
        <taxon>Arcidae</taxon>
        <taxon>Tegillarca</taxon>
    </lineage>
</organism>
<dbReference type="InterPro" id="IPR013201">
    <property type="entry name" value="Prot_inhib_I29"/>
</dbReference>
<dbReference type="Pfam" id="PF08246">
    <property type="entry name" value="Inhibitor_I29"/>
    <property type="match status" value="1"/>
</dbReference>
<comment type="similarity">
    <text evidence="1">Belongs to the peptidase C1 family.</text>
</comment>
<evidence type="ECO:0000256" key="4">
    <source>
        <dbReference type="ARBA" id="ARBA00022807"/>
    </source>
</evidence>
<evidence type="ECO:0000256" key="5">
    <source>
        <dbReference type="ARBA" id="ARBA00023145"/>
    </source>
</evidence>
<dbReference type="Proteomes" id="UP001217089">
    <property type="component" value="Unassembled WGS sequence"/>
</dbReference>
<evidence type="ECO:0000256" key="3">
    <source>
        <dbReference type="ARBA" id="ARBA00022801"/>
    </source>
</evidence>
<comment type="caution">
    <text evidence="9">The sequence shown here is derived from an EMBL/GenBank/DDBJ whole genome shotgun (WGS) entry which is preliminary data.</text>
</comment>
<feature type="domain" description="Cathepsin propeptide inhibitor" evidence="8">
    <location>
        <begin position="19"/>
        <end position="75"/>
    </location>
</feature>
<dbReference type="InterPro" id="IPR000169">
    <property type="entry name" value="Pept_cys_AS"/>
</dbReference>
<dbReference type="Pfam" id="PF00112">
    <property type="entry name" value="Peptidase_C1"/>
    <property type="match status" value="1"/>
</dbReference>
<evidence type="ECO:0000313" key="9">
    <source>
        <dbReference type="EMBL" id="KAJ8306106.1"/>
    </source>
</evidence>
<evidence type="ECO:0000313" key="10">
    <source>
        <dbReference type="Proteomes" id="UP001217089"/>
    </source>
</evidence>
<keyword evidence="3" id="KW-0378">Hydrolase</keyword>
<sequence>MNPMSEYIHGYDEHITEMFQQFKSKHNRNYATIKEHSQRRHSFRQNVRFIHSKNRAGLSYKLDVNHLADRSDEEMRLMRGRKRTSGYNGGAPFDKSKYSVKDTPAEIDWRLYGAVTPVKDQGVCGSCWSFGTTGTIEGTFFLKNNYLIRLSQQELMDCSWGEGNNACDGGEEFRAYQWIMKNGGLTTEDQYGQYLAQDGYCKEDQVEPIVKLQGYVNVTSGDLQALTFALAHQGPVSVGIDASHKSLSFYSHGVYYEEQCGNTPDDLDHAVLAVGYGKMGDQSYWLIKNSWSTYWGNDGYVLMSQKNNNCGVTTDATYVLLG</sequence>
<keyword evidence="4" id="KW-0788">Thiol protease</keyword>
<dbReference type="InterPro" id="IPR039417">
    <property type="entry name" value="Peptidase_C1A_papain-like"/>
</dbReference>
<dbReference type="Gene3D" id="3.90.70.10">
    <property type="entry name" value="Cysteine proteinases"/>
    <property type="match status" value="1"/>
</dbReference>
<keyword evidence="5" id="KW-0865">Zymogen</keyword>
<evidence type="ECO:0000259" key="7">
    <source>
        <dbReference type="SMART" id="SM00645"/>
    </source>
</evidence>
<evidence type="ECO:0000256" key="1">
    <source>
        <dbReference type="ARBA" id="ARBA00008455"/>
    </source>
</evidence>
<feature type="domain" description="Peptidase C1A papain C-terminal" evidence="7">
    <location>
        <begin position="103"/>
        <end position="320"/>
    </location>
</feature>
<accession>A0ABQ9EP07</accession>
<dbReference type="InterPro" id="IPR025660">
    <property type="entry name" value="Pept_his_AS"/>
</dbReference>
<dbReference type="PROSITE" id="PS00639">
    <property type="entry name" value="THIOL_PROTEASE_HIS"/>
    <property type="match status" value="1"/>
</dbReference>
<dbReference type="InterPro" id="IPR000668">
    <property type="entry name" value="Peptidase_C1A_C"/>
</dbReference>
<dbReference type="CDD" id="cd02248">
    <property type="entry name" value="Peptidase_C1A"/>
    <property type="match status" value="1"/>
</dbReference>
<dbReference type="EMBL" id="JARBDR010000813">
    <property type="protein sequence ID" value="KAJ8306106.1"/>
    <property type="molecule type" value="Genomic_DNA"/>
</dbReference>
<dbReference type="InterPro" id="IPR025661">
    <property type="entry name" value="Pept_asp_AS"/>
</dbReference>
<dbReference type="PROSITE" id="PS00139">
    <property type="entry name" value="THIOL_PROTEASE_CYS"/>
    <property type="match status" value="1"/>
</dbReference>
<dbReference type="SUPFAM" id="SSF54001">
    <property type="entry name" value="Cysteine proteinases"/>
    <property type="match status" value="1"/>
</dbReference>
<dbReference type="SMART" id="SM00645">
    <property type="entry name" value="Pept_C1"/>
    <property type="match status" value="1"/>
</dbReference>
<dbReference type="SMART" id="SM00848">
    <property type="entry name" value="Inhibitor_I29"/>
    <property type="match status" value="1"/>
</dbReference>
<evidence type="ECO:0000256" key="6">
    <source>
        <dbReference type="ARBA" id="ARBA00023157"/>
    </source>
</evidence>
<dbReference type="InterPro" id="IPR013128">
    <property type="entry name" value="Peptidase_C1A"/>
</dbReference>
<dbReference type="InterPro" id="IPR038765">
    <property type="entry name" value="Papain-like_cys_pep_sf"/>
</dbReference>
<proteinExistence type="inferred from homology"/>
<keyword evidence="2" id="KW-0645">Protease</keyword>
<gene>
    <name evidence="9" type="ORF">KUTeg_016651</name>
</gene>